<evidence type="ECO:0000256" key="1">
    <source>
        <dbReference type="ARBA" id="ARBA00001526"/>
    </source>
</evidence>
<proteinExistence type="predicted"/>
<dbReference type="InterPro" id="IPR006597">
    <property type="entry name" value="Sel1-like"/>
</dbReference>
<evidence type="ECO:0000256" key="5">
    <source>
        <dbReference type="SAM" id="SignalP"/>
    </source>
</evidence>
<dbReference type="PANTHER" id="PTHR43628">
    <property type="entry name" value="ACTIVATOR OF C KINASE PROTEIN 1-RELATED"/>
    <property type="match status" value="1"/>
</dbReference>
<dbReference type="AlphaFoldDB" id="A0A0G9JWV1"/>
<sequence>MKKVLFTILFLSLSLFAQNDFGDEDFAKGQDAYDRQDYPTAIKFYEKAASKNNVDAIWSLGFIYDNVQEHKGINANLVEAFKWYKKCADLNDEQCLFNVGNMYHEGHGVKQDYVEAIKWYLKAADKGYIDAYYNLGLMHEEGLGVRKNIPEAIKWYQKAADLGDEESLSAVKELSSKLPK</sequence>
<dbReference type="EC" id="3.5.2.6" evidence="2"/>
<evidence type="ECO:0000313" key="6">
    <source>
        <dbReference type="EMBL" id="KLD98748.1"/>
    </source>
</evidence>
<comment type="catalytic activity">
    <reaction evidence="1">
        <text>a beta-lactam + H2O = a substituted beta-amino acid</text>
        <dbReference type="Rhea" id="RHEA:20401"/>
        <dbReference type="ChEBI" id="CHEBI:15377"/>
        <dbReference type="ChEBI" id="CHEBI:35627"/>
        <dbReference type="ChEBI" id="CHEBI:140347"/>
        <dbReference type="EC" id="3.5.2.6"/>
    </reaction>
</comment>
<keyword evidence="4" id="KW-0046">Antibiotic resistance</keyword>
<dbReference type="PANTHER" id="PTHR43628:SF1">
    <property type="entry name" value="CHITIN SYNTHASE REGULATORY FACTOR 2-RELATED"/>
    <property type="match status" value="1"/>
</dbReference>
<protein>
    <recommendedName>
        <fullName evidence="2">beta-lactamase</fullName>
        <ecNumber evidence="2">3.5.2.6</ecNumber>
    </recommendedName>
</protein>
<comment type="caution">
    <text evidence="6">The sequence shown here is derived from an EMBL/GenBank/DDBJ whole genome shotgun (WGS) entry which is preliminary data.</text>
</comment>
<dbReference type="SMART" id="SM00671">
    <property type="entry name" value="SEL1"/>
    <property type="match status" value="4"/>
</dbReference>
<keyword evidence="5" id="KW-0732">Signal</keyword>
<accession>A0A0G9JWV1</accession>
<feature type="chain" id="PRO_5002578933" description="beta-lactamase" evidence="5">
    <location>
        <begin position="18"/>
        <end position="180"/>
    </location>
</feature>
<dbReference type="InterPro" id="IPR011990">
    <property type="entry name" value="TPR-like_helical_dom_sf"/>
</dbReference>
<name>A0A0G9JWV1_9BACT</name>
<dbReference type="SUPFAM" id="SSF81901">
    <property type="entry name" value="HCP-like"/>
    <property type="match status" value="1"/>
</dbReference>
<dbReference type="GO" id="GO:0046677">
    <property type="term" value="P:response to antibiotic"/>
    <property type="evidence" value="ECO:0007669"/>
    <property type="project" value="UniProtKB-KW"/>
</dbReference>
<reference evidence="6 7" key="1">
    <citation type="submission" date="2014-01" db="EMBL/GenBank/DDBJ databases">
        <title>Development of a Comparative Genomic Fingerprinting Assay for High Resolution Genotyping of Arcobacter butzleri.</title>
        <authorList>
            <person name="Webb A.L."/>
            <person name="Inglis G.D."/>
            <person name="Kruczkiewicz P."/>
            <person name="Selinger L.B."/>
            <person name="Taboada E.N."/>
        </authorList>
    </citation>
    <scope>NUCLEOTIDE SEQUENCE [LARGE SCALE GENOMIC DNA]</scope>
    <source>
        <strain evidence="6 7">L348</strain>
    </source>
</reference>
<dbReference type="PATRIC" id="fig|1447256.3.peg.1549"/>
<dbReference type="GO" id="GO:0008800">
    <property type="term" value="F:beta-lactamase activity"/>
    <property type="evidence" value="ECO:0007669"/>
    <property type="project" value="UniProtKB-EC"/>
</dbReference>
<evidence type="ECO:0000256" key="4">
    <source>
        <dbReference type="ARBA" id="ARBA00023251"/>
    </source>
</evidence>
<organism evidence="6 7">
    <name type="scientific">Aliarcobacter butzleri L348</name>
    <dbReference type="NCBI Taxonomy" id="1447256"/>
    <lineage>
        <taxon>Bacteria</taxon>
        <taxon>Pseudomonadati</taxon>
        <taxon>Campylobacterota</taxon>
        <taxon>Epsilonproteobacteria</taxon>
        <taxon>Campylobacterales</taxon>
        <taxon>Arcobacteraceae</taxon>
        <taxon>Aliarcobacter</taxon>
    </lineage>
</organism>
<dbReference type="Proteomes" id="UP000035514">
    <property type="component" value="Unassembled WGS sequence"/>
</dbReference>
<evidence type="ECO:0000256" key="3">
    <source>
        <dbReference type="ARBA" id="ARBA00023157"/>
    </source>
</evidence>
<dbReference type="Gene3D" id="1.25.40.10">
    <property type="entry name" value="Tetratricopeptide repeat domain"/>
    <property type="match status" value="1"/>
</dbReference>
<dbReference type="EMBL" id="JAIQ01000112">
    <property type="protein sequence ID" value="KLD98748.1"/>
    <property type="molecule type" value="Genomic_DNA"/>
</dbReference>
<evidence type="ECO:0000313" key="7">
    <source>
        <dbReference type="Proteomes" id="UP000035514"/>
    </source>
</evidence>
<feature type="signal peptide" evidence="5">
    <location>
        <begin position="1"/>
        <end position="17"/>
    </location>
</feature>
<evidence type="ECO:0000256" key="2">
    <source>
        <dbReference type="ARBA" id="ARBA00012865"/>
    </source>
</evidence>
<dbReference type="RefSeq" id="WP_046994391.1">
    <property type="nucleotide sequence ID" value="NZ_JAIQ01000112.1"/>
</dbReference>
<dbReference type="Pfam" id="PF08238">
    <property type="entry name" value="Sel1"/>
    <property type="match status" value="4"/>
</dbReference>
<gene>
    <name evidence="6" type="ORF">AA20_07950</name>
</gene>
<keyword evidence="3" id="KW-1015">Disulfide bond</keyword>
<dbReference type="InterPro" id="IPR052945">
    <property type="entry name" value="Mitotic_Regulator"/>
</dbReference>